<reference evidence="2 3" key="1">
    <citation type="journal article" date="2012" name="Genet. Mol. Biol.">
        <title>Analysis of 16S rRNA and mxaF genes revealing insights into Methylobacterium niche-specific plant association.</title>
        <authorList>
            <person name="Dourado M.N."/>
            <person name="Andreote F.D."/>
            <person name="Dini-Andreote F."/>
            <person name="Conti R."/>
            <person name="Araujo J.M."/>
            <person name="Araujo W.L."/>
        </authorList>
    </citation>
    <scope>NUCLEOTIDE SEQUENCE [LARGE SCALE GENOMIC DNA]</scope>
    <source>
        <strain evidence="2 3">SR1.6/6</strain>
    </source>
</reference>
<keyword evidence="1" id="KW-0472">Membrane</keyword>
<name>A0A6B9FQE9_9HYPH</name>
<evidence type="ECO:0000313" key="3">
    <source>
        <dbReference type="Proteomes" id="UP000012488"/>
    </source>
</evidence>
<evidence type="ECO:0000256" key="1">
    <source>
        <dbReference type="SAM" id="Phobius"/>
    </source>
</evidence>
<gene>
    <name evidence="2" type="ORF">MMSR116_20865</name>
</gene>
<sequence>MRFAEPRLFALGLSLLAIAAASVLECVIGLDISETAVFIASAAAFLVVWLVTRVIDRFANRDVRTDV</sequence>
<accession>A0A6B9FQE9</accession>
<feature type="transmembrane region" description="Helical" evidence="1">
    <location>
        <begin position="36"/>
        <end position="55"/>
    </location>
</feature>
<dbReference type="KEGG" id="mmes:MMSR116_20865"/>
<proteinExistence type="predicted"/>
<dbReference type="AlphaFoldDB" id="A0A6B9FQE9"/>
<dbReference type="Proteomes" id="UP000012488">
    <property type="component" value="Chromosome"/>
</dbReference>
<dbReference type="RefSeq" id="WP_010685329.1">
    <property type="nucleotide sequence ID" value="NZ_CP043538.1"/>
</dbReference>
<protein>
    <submittedName>
        <fullName evidence="2">Uncharacterized protein</fullName>
    </submittedName>
</protein>
<keyword evidence="1" id="KW-1133">Transmembrane helix</keyword>
<evidence type="ECO:0000313" key="2">
    <source>
        <dbReference type="EMBL" id="QGY04079.1"/>
    </source>
</evidence>
<reference evidence="2 3" key="2">
    <citation type="journal article" date="2013" name="Genome Announc.">
        <title>Draft Genome Sequence of Methylobacterium mesophilicum Strain SR1.6/6, Isolated from Citrus sinensis.</title>
        <authorList>
            <person name="Marinho Almeida D."/>
            <person name="Dini-Andreote F."/>
            <person name="Camargo Neves A.A."/>
            <person name="Juca Ramos R.T."/>
            <person name="Andreote F.D."/>
            <person name="Carneiro A.R."/>
            <person name="Oliveira de Souza Lima A."/>
            <person name="Caracciolo Gomes de Sa P.H."/>
            <person name="Ribeiro Barbosa M.S."/>
            <person name="Araujo W.L."/>
            <person name="Silva A."/>
        </authorList>
    </citation>
    <scope>NUCLEOTIDE SEQUENCE [LARGE SCALE GENOMIC DNA]</scope>
    <source>
        <strain evidence="2 3">SR1.6/6</strain>
    </source>
</reference>
<organism evidence="2 3">
    <name type="scientific">Methylobacterium mesophilicum SR1.6/6</name>
    <dbReference type="NCBI Taxonomy" id="908290"/>
    <lineage>
        <taxon>Bacteria</taxon>
        <taxon>Pseudomonadati</taxon>
        <taxon>Pseudomonadota</taxon>
        <taxon>Alphaproteobacteria</taxon>
        <taxon>Hyphomicrobiales</taxon>
        <taxon>Methylobacteriaceae</taxon>
        <taxon>Methylobacterium</taxon>
    </lineage>
</organism>
<dbReference type="EMBL" id="CP043538">
    <property type="protein sequence ID" value="QGY04079.1"/>
    <property type="molecule type" value="Genomic_DNA"/>
</dbReference>
<keyword evidence="1" id="KW-0812">Transmembrane</keyword>